<keyword evidence="3" id="KW-1185">Reference proteome</keyword>
<dbReference type="AlphaFoldDB" id="A0AAE1M2Y0"/>
<evidence type="ECO:0000256" key="1">
    <source>
        <dbReference type="SAM" id="MobiDB-lite"/>
    </source>
</evidence>
<reference evidence="2" key="1">
    <citation type="submission" date="2023-11" db="EMBL/GenBank/DDBJ databases">
        <title>The genome sequences of three competitors of mushroom-forming fungi.</title>
        <authorList>
            <person name="Beijen E."/>
            <person name="Ohm R.A."/>
        </authorList>
    </citation>
    <scope>NUCLEOTIDE SEQUENCE</scope>
    <source>
        <strain evidence="2">CBS 100526</strain>
    </source>
</reference>
<feature type="compositionally biased region" description="Basic and acidic residues" evidence="1">
    <location>
        <begin position="80"/>
        <end position="92"/>
    </location>
</feature>
<protein>
    <submittedName>
        <fullName evidence="2">Uncharacterized protein</fullName>
    </submittedName>
</protein>
<accession>A0AAE1M2Y0</accession>
<organism evidence="2 3">
    <name type="scientific">Trichoderma aggressivum f. europaeum</name>
    <dbReference type="NCBI Taxonomy" id="173218"/>
    <lineage>
        <taxon>Eukaryota</taxon>
        <taxon>Fungi</taxon>
        <taxon>Dikarya</taxon>
        <taxon>Ascomycota</taxon>
        <taxon>Pezizomycotina</taxon>
        <taxon>Sordariomycetes</taxon>
        <taxon>Hypocreomycetidae</taxon>
        <taxon>Hypocreales</taxon>
        <taxon>Hypocreaceae</taxon>
        <taxon>Trichoderma</taxon>
    </lineage>
</organism>
<evidence type="ECO:0000313" key="3">
    <source>
        <dbReference type="Proteomes" id="UP001273209"/>
    </source>
</evidence>
<comment type="caution">
    <text evidence="2">The sequence shown here is derived from an EMBL/GenBank/DDBJ whole genome shotgun (WGS) entry which is preliminary data.</text>
</comment>
<name>A0AAE1M2Y0_9HYPO</name>
<evidence type="ECO:0000313" key="2">
    <source>
        <dbReference type="EMBL" id="KAK4084216.1"/>
    </source>
</evidence>
<sequence length="136" mass="14918">MMSKSKRIVSWAMRLFPTGDGNGTSGRGAGMFSWPWPMARGKARQGDEAARSFARLHQLGERRELVPFALGGGSNSSRAEPPKVGRMGDARADAYTGMRPNDQRPTMDGKMQPRIGRRKRRSGFAPFARLPGIAGR</sequence>
<dbReference type="RefSeq" id="XP_062759920.1">
    <property type="nucleotide sequence ID" value="XM_062894042.1"/>
</dbReference>
<proteinExistence type="predicted"/>
<dbReference type="GeneID" id="87921546"/>
<dbReference type="EMBL" id="JAWRVG010000002">
    <property type="protein sequence ID" value="KAK4084216.1"/>
    <property type="molecule type" value="Genomic_DNA"/>
</dbReference>
<feature type="region of interest" description="Disordered" evidence="1">
    <location>
        <begin position="67"/>
        <end position="136"/>
    </location>
</feature>
<dbReference type="Proteomes" id="UP001273209">
    <property type="component" value="Unassembled WGS sequence"/>
</dbReference>
<gene>
    <name evidence="2" type="ORF">Triagg1_696</name>
</gene>